<feature type="domain" description="ABC transporter" evidence="5">
    <location>
        <begin position="4"/>
        <end position="230"/>
    </location>
</feature>
<keyword evidence="3" id="KW-0547">Nucleotide-binding</keyword>
<dbReference type="Proteomes" id="UP000199163">
    <property type="component" value="Unassembled WGS sequence"/>
</dbReference>
<dbReference type="OrthoDB" id="9804819at2"/>
<evidence type="ECO:0000259" key="5">
    <source>
        <dbReference type="PROSITE" id="PS50893"/>
    </source>
</evidence>
<dbReference type="EMBL" id="FNDK01000025">
    <property type="protein sequence ID" value="SDI20919.1"/>
    <property type="molecule type" value="Genomic_DNA"/>
</dbReference>
<dbReference type="Pfam" id="PF00005">
    <property type="entry name" value="ABC_tran"/>
    <property type="match status" value="1"/>
</dbReference>
<reference evidence="6 7" key="1">
    <citation type="submission" date="2016-10" db="EMBL/GenBank/DDBJ databases">
        <authorList>
            <person name="de Groot N.N."/>
        </authorList>
    </citation>
    <scope>NUCLEOTIDE SEQUENCE [LARGE SCALE GENOMIC DNA]</scope>
    <source>
        <strain evidence="6 7">DSM 21632</strain>
    </source>
</reference>
<dbReference type="RefSeq" id="WP_091275886.1">
    <property type="nucleotide sequence ID" value="NZ_FNDK01000025.1"/>
</dbReference>
<dbReference type="InterPro" id="IPR003593">
    <property type="entry name" value="AAA+_ATPase"/>
</dbReference>
<dbReference type="PANTHER" id="PTHR42711:SF5">
    <property type="entry name" value="ABC TRANSPORTER ATP-BINDING PROTEIN NATA"/>
    <property type="match status" value="1"/>
</dbReference>
<accession>A0A1G8IPN5</accession>
<dbReference type="SUPFAM" id="SSF52540">
    <property type="entry name" value="P-loop containing nucleoside triphosphate hydrolases"/>
    <property type="match status" value="1"/>
</dbReference>
<evidence type="ECO:0000256" key="1">
    <source>
        <dbReference type="ARBA" id="ARBA00005417"/>
    </source>
</evidence>
<dbReference type="InterPro" id="IPR050763">
    <property type="entry name" value="ABC_transporter_ATP-binding"/>
</dbReference>
<evidence type="ECO:0000256" key="3">
    <source>
        <dbReference type="ARBA" id="ARBA00022741"/>
    </source>
</evidence>
<dbReference type="GO" id="GO:0005524">
    <property type="term" value="F:ATP binding"/>
    <property type="evidence" value="ECO:0007669"/>
    <property type="project" value="UniProtKB-KW"/>
</dbReference>
<gene>
    <name evidence="6" type="ORF">SAMN05192534_12514</name>
</gene>
<protein>
    <submittedName>
        <fullName evidence="6">ABC-2 type transport system ATP-binding protein</fullName>
    </submittedName>
</protein>
<evidence type="ECO:0000313" key="7">
    <source>
        <dbReference type="Proteomes" id="UP000199163"/>
    </source>
</evidence>
<dbReference type="PROSITE" id="PS50893">
    <property type="entry name" value="ABC_TRANSPORTER_2"/>
    <property type="match status" value="1"/>
</dbReference>
<keyword evidence="7" id="KW-1185">Reference proteome</keyword>
<dbReference type="InterPro" id="IPR027417">
    <property type="entry name" value="P-loop_NTPase"/>
</dbReference>
<evidence type="ECO:0000256" key="2">
    <source>
        <dbReference type="ARBA" id="ARBA00022448"/>
    </source>
</evidence>
<dbReference type="InterPro" id="IPR003439">
    <property type="entry name" value="ABC_transporter-like_ATP-bd"/>
</dbReference>
<dbReference type="PANTHER" id="PTHR42711">
    <property type="entry name" value="ABC TRANSPORTER ATP-BINDING PROTEIN"/>
    <property type="match status" value="1"/>
</dbReference>
<evidence type="ECO:0000313" key="6">
    <source>
        <dbReference type="EMBL" id="SDI20919.1"/>
    </source>
</evidence>
<keyword evidence="4 6" id="KW-0067">ATP-binding</keyword>
<name>A0A1G8IPN5_9BACI</name>
<dbReference type="AlphaFoldDB" id="A0A1G8IPN5"/>
<organism evidence="6 7">
    <name type="scientific">Alteribacillus persepolensis</name>
    <dbReference type="NCBI Taxonomy" id="568899"/>
    <lineage>
        <taxon>Bacteria</taxon>
        <taxon>Bacillati</taxon>
        <taxon>Bacillota</taxon>
        <taxon>Bacilli</taxon>
        <taxon>Bacillales</taxon>
        <taxon>Bacillaceae</taxon>
        <taxon>Alteribacillus</taxon>
    </lineage>
</organism>
<dbReference type="STRING" id="568899.SAMN05192534_12514"/>
<keyword evidence="2" id="KW-0813">Transport</keyword>
<dbReference type="PROSITE" id="PS00211">
    <property type="entry name" value="ABC_TRANSPORTER_1"/>
    <property type="match status" value="1"/>
</dbReference>
<proteinExistence type="inferred from homology"/>
<dbReference type="CDD" id="cd03230">
    <property type="entry name" value="ABC_DR_subfamily_A"/>
    <property type="match status" value="1"/>
</dbReference>
<dbReference type="GO" id="GO:0016887">
    <property type="term" value="F:ATP hydrolysis activity"/>
    <property type="evidence" value="ECO:0007669"/>
    <property type="project" value="InterPro"/>
</dbReference>
<dbReference type="Gene3D" id="3.40.50.300">
    <property type="entry name" value="P-loop containing nucleotide triphosphate hydrolases"/>
    <property type="match status" value="1"/>
</dbReference>
<sequence>MNVIKMNNLTKYYGKNTGVENVNLSVSKGDIFGFIGPNGAGKSTTIRMLLQLTYPTSGSVELFGLPLHKERPSLRRKIGSLSSEVHYYKEMTGKQILQFTAKSHGLSLQETPVYEYAERFQFDMNKKVKSFSLGNRKKLGILQGLLHEPELLILDEPTSGLDPLMQQSFFQLLNELNHHGVTIFFSTHVLSEVEKLCNRVAFIKSGKLLETSHMTEVKGMNERVIEVTFTEPGDKRKKFGLADIDPYAAFTQGVHYITVRGRLHEALQRIVQYPITDISIHKPTLEQLFMQHYDQKESDGDSR</sequence>
<comment type="similarity">
    <text evidence="1">Belongs to the ABC transporter superfamily.</text>
</comment>
<dbReference type="SMART" id="SM00382">
    <property type="entry name" value="AAA"/>
    <property type="match status" value="1"/>
</dbReference>
<evidence type="ECO:0000256" key="4">
    <source>
        <dbReference type="ARBA" id="ARBA00022840"/>
    </source>
</evidence>
<dbReference type="InterPro" id="IPR017871">
    <property type="entry name" value="ABC_transporter-like_CS"/>
</dbReference>